<name>A0A0N5CCB6_STREA</name>
<protein>
    <submittedName>
        <fullName evidence="4">Baculoviral IAP repeat-containing protein 2</fullName>
    </submittedName>
</protein>
<dbReference type="PANTHER" id="PTHR46771:SF5">
    <property type="entry name" value="DETERIN"/>
    <property type="match status" value="1"/>
</dbReference>
<dbReference type="PANTHER" id="PTHR46771">
    <property type="entry name" value="DETERIN"/>
    <property type="match status" value="1"/>
</dbReference>
<dbReference type="PROSITE" id="PS50143">
    <property type="entry name" value="BIR_REPEAT_2"/>
    <property type="match status" value="1"/>
</dbReference>
<keyword evidence="1" id="KW-0479">Metal-binding</keyword>
<dbReference type="Pfam" id="PF00653">
    <property type="entry name" value="BIR"/>
    <property type="match status" value="1"/>
</dbReference>
<dbReference type="GO" id="GO:0046872">
    <property type="term" value="F:metal ion binding"/>
    <property type="evidence" value="ECO:0007669"/>
    <property type="project" value="UniProtKB-KW"/>
</dbReference>
<evidence type="ECO:0000313" key="4">
    <source>
        <dbReference type="WBParaSite" id="SPAL_0001552600.1"/>
    </source>
</evidence>
<dbReference type="SMART" id="SM00238">
    <property type="entry name" value="BIR"/>
    <property type="match status" value="1"/>
</dbReference>
<evidence type="ECO:0000256" key="1">
    <source>
        <dbReference type="ARBA" id="ARBA00022723"/>
    </source>
</evidence>
<sequence>MSRNHFSDIANLASFTDPNVAELILTRNRLKTFNKWPFDDLEGSRCTSLKLAKAGFIMTMKKRIPSAKCICCLKVLTWEKDDIPLREHLRKMPSCRLARTIHRKKEICMTVSDVVAILSMREVATAVDSQFTEDIKMIESHLEYDQNLVDKIPKKC</sequence>
<accession>A0A0N5CCB6</accession>
<keyword evidence="3" id="KW-1185">Reference proteome</keyword>
<reference evidence="4" key="1">
    <citation type="submission" date="2017-02" db="UniProtKB">
        <authorList>
            <consortium name="WormBaseParasite"/>
        </authorList>
    </citation>
    <scope>IDENTIFICATION</scope>
</reference>
<dbReference type="Gene3D" id="1.10.1170.10">
    <property type="entry name" value="Inhibitor Of Apoptosis Protein (2mihbC-IAP-1), Chain A"/>
    <property type="match status" value="1"/>
</dbReference>
<dbReference type="InterPro" id="IPR001370">
    <property type="entry name" value="BIR_rpt"/>
</dbReference>
<keyword evidence="2" id="KW-0862">Zinc</keyword>
<dbReference type="InterPro" id="IPR051190">
    <property type="entry name" value="Baculoviral_IAP"/>
</dbReference>
<evidence type="ECO:0000313" key="3">
    <source>
        <dbReference type="Proteomes" id="UP000046392"/>
    </source>
</evidence>
<dbReference type="CDD" id="cd00022">
    <property type="entry name" value="BIR"/>
    <property type="match status" value="1"/>
</dbReference>
<proteinExistence type="predicted"/>
<dbReference type="SUPFAM" id="SSF57924">
    <property type="entry name" value="Inhibitor of apoptosis (IAP) repeat"/>
    <property type="match status" value="1"/>
</dbReference>
<dbReference type="AlphaFoldDB" id="A0A0N5CCB6"/>
<dbReference type="Proteomes" id="UP000046392">
    <property type="component" value="Unplaced"/>
</dbReference>
<evidence type="ECO:0000256" key="2">
    <source>
        <dbReference type="ARBA" id="ARBA00022833"/>
    </source>
</evidence>
<organism evidence="3 4">
    <name type="scientific">Strongyloides papillosus</name>
    <name type="common">Intestinal threadworm</name>
    <dbReference type="NCBI Taxonomy" id="174720"/>
    <lineage>
        <taxon>Eukaryota</taxon>
        <taxon>Metazoa</taxon>
        <taxon>Ecdysozoa</taxon>
        <taxon>Nematoda</taxon>
        <taxon>Chromadorea</taxon>
        <taxon>Rhabditida</taxon>
        <taxon>Tylenchina</taxon>
        <taxon>Panagrolaimomorpha</taxon>
        <taxon>Strongyloidoidea</taxon>
        <taxon>Strongyloididae</taxon>
        <taxon>Strongyloides</taxon>
    </lineage>
</organism>
<dbReference type="STRING" id="174720.A0A0N5CCB6"/>
<dbReference type="WBParaSite" id="SPAL_0001552600.1">
    <property type="protein sequence ID" value="SPAL_0001552600.1"/>
    <property type="gene ID" value="SPAL_0001552600"/>
</dbReference>